<dbReference type="CDD" id="cd07185">
    <property type="entry name" value="OmpA_C-like"/>
    <property type="match status" value="1"/>
</dbReference>
<dbReference type="Pfam" id="PF00691">
    <property type="entry name" value="OmpA"/>
    <property type="match status" value="1"/>
</dbReference>
<keyword evidence="5" id="KW-0564">Palmitate</keyword>
<dbReference type="HAMAP" id="MF_02204">
    <property type="entry name" value="Pal"/>
    <property type="match status" value="1"/>
</dbReference>
<evidence type="ECO:0000256" key="2">
    <source>
        <dbReference type="ARBA" id="ARBA00022618"/>
    </source>
</evidence>
<dbReference type="NCBIfam" id="TIGR02802">
    <property type="entry name" value="Pal_lipo"/>
    <property type="match status" value="1"/>
</dbReference>
<accession>A0A5Q2Q9X0</accession>
<keyword evidence="2 9" id="KW-0132">Cell division</keyword>
<evidence type="ECO:0000313" key="13">
    <source>
        <dbReference type="EMBL" id="QGG80003.1"/>
    </source>
</evidence>
<dbReference type="GO" id="GO:0009279">
    <property type="term" value="C:cell outer membrane"/>
    <property type="evidence" value="ECO:0007669"/>
    <property type="project" value="UniProtKB-SubCell"/>
</dbReference>
<reference evidence="13 14" key="1">
    <citation type="submission" date="2019-11" db="EMBL/GenBank/DDBJ databases">
        <authorList>
            <person name="Khan S.A."/>
            <person name="Jeon C.O."/>
            <person name="Chun B.H."/>
        </authorList>
    </citation>
    <scope>NUCLEOTIDE SEQUENCE [LARGE SCALE GENOMIC DNA]</scope>
    <source>
        <strain evidence="13 14">IMCC 1097</strain>
    </source>
</reference>
<dbReference type="InterPro" id="IPR006664">
    <property type="entry name" value="OMP_bac"/>
</dbReference>
<keyword evidence="8 9" id="KW-0131">Cell cycle</keyword>
<dbReference type="OrthoDB" id="9809164at2"/>
<dbReference type="PRINTS" id="PR01021">
    <property type="entry name" value="OMPADOMAIN"/>
</dbReference>
<dbReference type="InterPro" id="IPR039001">
    <property type="entry name" value="Pal"/>
</dbReference>
<dbReference type="PANTHER" id="PTHR30329:SF21">
    <property type="entry name" value="LIPOPROTEIN YIAD-RELATED"/>
    <property type="match status" value="1"/>
</dbReference>
<dbReference type="EMBL" id="CP045871">
    <property type="protein sequence ID" value="QGG80003.1"/>
    <property type="molecule type" value="Genomic_DNA"/>
</dbReference>
<evidence type="ECO:0000313" key="14">
    <source>
        <dbReference type="Proteomes" id="UP000388235"/>
    </source>
</evidence>
<dbReference type="Proteomes" id="UP000388235">
    <property type="component" value="Chromosome"/>
</dbReference>
<evidence type="ECO:0000256" key="5">
    <source>
        <dbReference type="ARBA" id="ARBA00023139"/>
    </source>
</evidence>
<evidence type="ECO:0000256" key="7">
    <source>
        <dbReference type="ARBA" id="ARBA00023288"/>
    </source>
</evidence>
<dbReference type="RefSeq" id="WP_153713507.1">
    <property type="nucleotide sequence ID" value="NZ_CP045871.1"/>
</dbReference>
<dbReference type="Gene3D" id="3.30.1330.60">
    <property type="entry name" value="OmpA-like domain"/>
    <property type="match status" value="1"/>
</dbReference>
<comment type="function">
    <text evidence="9">Part of the Tol-Pal system, which plays a role in outer membrane invagination during cell division and is important for maintaining outer membrane integrity.</text>
</comment>
<evidence type="ECO:0000256" key="11">
    <source>
        <dbReference type="SAM" id="SignalP"/>
    </source>
</evidence>
<keyword evidence="3 11" id="KW-0732">Signal</keyword>
<evidence type="ECO:0000256" key="4">
    <source>
        <dbReference type="ARBA" id="ARBA00023136"/>
    </source>
</evidence>
<evidence type="ECO:0000256" key="10">
    <source>
        <dbReference type="PROSITE-ProRule" id="PRU00473"/>
    </source>
</evidence>
<proteinExistence type="inferred from homology"/>
<dbReference type="PROSITE" id="PS51123">
    <property type="entry name" value="OMPA_2"/>
    <property type="match status" value="1"/>
</dbReference>
<comment type="subcellular location">
    <subcellularLocation>
        <location evidence="1">Cell outer membrane</location>
    </subcellularLocation>
</comment>
<protein>
    <recommendedName>
        <fullName evidence="9">Peptidoglycan-associated protein</fullName>
    </recommendedName>
</protein>
<evidence type="ECO:0000256" key="8">
    <source>
        <dbReference type="ARBA" id="ARBA00023306"/>
    </source>
</evidence>
<keyword evidence="7 13" id="KW-0449">Lipoprotein</keyword>
<dbReference type="InterPro" id="IPR036737">
    <property type="entry name" value="OmpA-like_sf"/>
</dbReference>
<dbReference type="PANTHER" id="PTHR30329">
    <property type="entry name" value="STATOR ELEMENT OF FLAGELLAR MOTOR COMPLEX"/>
    <property type="match status" value="1"/>
</dbReference>
<dbReference type="GO" id="GO:0051301">
    <property type="term" value="P:cell division"/>
    <property type="evidence" value="ECO:0007669"/>
    <property type="project" value="UniProtKB-UniRule"/>
</dbReference>
<evidence type="ECO:0000259" key="12">
    <source>
        <dbReference type="PROSITE" id="PS51123"/>
    </source>
</evidence>
<keyword evidence="14" id="KW-1185">Reference proteome</keyword>
<keyword evidence="4 10" id="KW-0472">Membrane</keyword>
<gene>
    <name evidence="9 13" type="primary">pal</name>
    <name evidence="13" type="ORF">GH975_05175</name>
</gene>
<comment type="subunit">
    <text evidence="9">The Tol-Pal system is composed of five core proteins: the inner membrane proteins TolA, TolQ and TolR, the periplasmic protein TolB and the outer membrane protein Pal. They form a network linking the inner and outer membranes and the peptidoglycan layer.</text>
</comment>
<comment type="similarity">
    <text evidence="9">Belongs to the Pal lipoprotein family.</text>
</comment>
<dbReference type="AlphaFoldDB" id="A0A5Q2Q9X0"/>
<dbReference type="InterPro" id="IPR006665">
    <property type="entry name" value="OmpA-like"/>
</dbReference>
<name>A0A5Q2Q9X0_9GAMM</name>
<feature type="signal peptide" evidence="11">
    <location>
        <begin position="1"/>
        <end position="20"/>
    </location>
</feature>
<dbReference type="SUPFAM" id="SSF103088">
    <property type="entry name" value="OmpA-like"/>
    <property type="match status" value="1"/>
</dbReference>
<evidence type="ECO:0000256" key="9">
    <source>
        <dbReference type="HAMAP-Rule" id="MF_02204"/>
    </source>
</evidence>
<evidence type="ECO:0000256" key="1">
    <source>
        <dbReference type="ARBA" id="ARBA00004442"/>
    </source>
</evidence>
<organism evidence="13 14">
    <name type="scientific">Litorivicinus lipolyticus</name>
    <dbReference type="NCBI Taxonomy" id="418701"/>
    <lineage>
        <taxon>Bacteria</taxon>
        <taxon>Pseudomonadati</taxon>
        <taxon>Pseudomonadota</taxon>
        <taxon>Gammaproteobacteria</taxon>
        <taxon>Oceanospirillales</taxon>
        <taxon>Litorivicinaceae</taxon>
        <taxon>Litorivicinus</taxon>
    </lineage>
</organism>
<feature type="domain" description="OmpA-like" evidence="12">
    <location>
        <begin position="67"/>
        <end position="181"/>
    </location>
</feature>
<dbReference type="KEGG" id="llp:GH975_05175"/>
<evidence type="ECO:0000256" key="6">
    <source>
        <dbReference type="ARBA" id="ARBA00023237"/>
    </source>
</evidence>
<feature type="chain" id="PRO_5024389452" description="Peptidoglycan-associated protein" evidence="11">
    <location>
        <begin position="21"/>
        <end position="181"/>
    </location>
</feature>
<keyword evidence="6" id="KW-0998">Cell outer membrane</keyword>
<evidence type="ECO:0000256" key="3">
    <source>
        <dbReference type="ARBA" id="ARBA00022729"/>
    </source>
</evidence>
<dbReference type="InterPro" id="IPR050330">
    <property type="entry name" value="Bact_OuterMem_StrucFunc"/>
</dbReference>
<dbReference type="InterPro" id="IPR014169">
    <property type="entry name" value="Pal_lipo_C"/>
</dbReference>
<sequence length="181" mass="19267">MNQFGTAKSLVLAASIAVLAGCSSTKMDDMSGDADMTGSTATSNNTSAGTTAAIEQMKMKAEQLQAAQDAAFAADTLFFFDYDQSSIKADARTALQSHAAYLAANSSASVRLEGHADERGTRAYNVSLGERRANAVKRYLIVQGAASAQIETVSYGEERPLSLSQDESGYARNRRVELIYN</sequence>